<sequence length="56" mass="6274">MIIRSIEIEKFRAFQQVSFTLGKRITAISGRNATQKTTVLGMIGQPFTISKGHAMY</sequence>
<reference evidence="1" key="1">
    <citation type="submission" date="2020-08" db="EMBL/GenBank/DDBJ databases">
        <title>Genome public.</title>
        <authorList>
            <person name="Liu C."/>
            <person name="Sun Q."/>
        </authorList>
    </citation>
    <scope>NUCLEOTIDE SEQUENCE</scope>
    <source>
        <strain evidence="1">NSJ-51</strain>
    </source>
</reference>
<dbReference type="EMBL" id="JACOPP010000017">
    <property type="protein sequence ID" value="MBC5734436.1"/>
    <property type="molecule type" value="Genomic_DNA"/>
</dbReference>
<keyword evidence="2" id="KW-1185">Reference proteome</keyword>
<dbReference type="AlphaFoldDB" id="A0A8J6M9C8"/>
<evidence type="ECO:0000313" key="1">
    <source>
        <dbReference type="EMBL" id="MBC5734436.1"/>
    </source>
</evidence>
<name>A0A8J6M9C8_9FIRM</name>
<dbReference type="RefSeq" id="WP_186908289.1">
    <property type="nucleotide sequence ID" value="NZ_JACOPP010000017.1"/>
</dbReference>
<dbReference type="Gene3D" id="3.40.50.300">
    <property type="entry name" value="P-loop containing nucleotide triphosphate hydrolases"/>
    <property type="match status" value="1"/>
</dbReference>
<comment type="caution">
    <text evidence="1">The sequence shown here is derived from an EMBL/GenBank/DDBJ whole genome shotgun (WGS) entry which is preliminary data.</text>
</comment>
<dbReference type="GO" id="GO:0006302">
    <property type="term" value="P:double-strand break repair"/>
    <property type="evidence" value="ECO:0007669"/>
    <property type="project" value="InterPro"/>
</dbReference>
<evidence type="ECO:0008006" key="3">
    <source>
        <dbReference type="Google" id="ProtNLM"/>
    </source>
</evidence>
<gene>
    <name evidence="1" type="ORF">H8S57_11970</name>
</gene>
<evidence type="ECO:0000313" key="2">
    <source>
        <dbReference type="Proteomes" id="UP000661435"/>
    </source>
</evidence>
<dbReference type="SUPFAM" id="SSF52540">
    <property type="entry name" value="P-loop containing nucleoside triphosphate hydrolases"/>
    <property type="match status" value="1"/>
</dbReference>
<dbReference type="Proteomes" id="UP000661435">
    <property type="component" value="Unassembled WGS sequence"/>
</dbReference>
<organism evidence="1 2">
    <name type="scientific">Lawsonibacter hominis</name>
    <dbReference type="NCBI Taxonomy" id="2763053"/>
    <lineage>
        <taxon>Bacteria</taxon>
        <taxon>Bacillati</taxon>
        <taxon>Bacillota</taxon>
        <taxon>Clostridia</taxon>
        <taxon>Eubacteriales</taxon>
        <taxon>Oscillospiraceae</taxon>
        <taxon>Lawsonibacter</taxon>
    </lineage>
</organism>
<accession>A0A8J6M9C8</accession>
<dbReference type="InterPro" id="IPR027417">
    <property type="entry name" value="P-loop_NTPase"/>
</dbReference>
<proteinExistence type="predicted"/>
<dbReference type="GO" id="GO:0016887">
    <property type="term" value="F:ATP hydrolysis activity"/>
    <property type="evidence" value="ECO:0007669"/>
    <property type="project" value="InterPro"/>
</dbReference>
<protein>
    <recommendedName>
        <fullName evidence="3">Rad50/SbcC-type AAA domain-containing protein</fullName>
    </recommendedName>
</protein>